<feature type="domain" description="GGDEF" evidence="4">
    <location>
        <begin position="403"/>
        <end position="535"/>
    </location>
</feature>
<keyword evidence="3" id="KW-0175">Coiled coil</keyword>
<dbReference type="NCBIfam" id="TIGR00254">
    <property type="entry name" value="GGDEF"/>
    <property type="match status" value="1"/>
</dbReference>
<dbReference type="RefSeq" id="WP_236114282.1">
    <property type="nucleotide sequence ID" value="NZ_JAKGTI010000002.1"/>
</dbReference>
<dbReference type="SMART" id="SM00267">
    <property type="entry name" value="GGDEF"/>
    <property type="match status" value="1"/>
</dbReference>
<keyword evidence="5" id="KW-0548">Nucleotidyltransferase</keyword>
<feature type="coiled-coil region" evidence="3">
    <location>
        <begin position="341"/>
        <end position="375"/>
    </location>
</feature>
<dbReference type="Pfam" id="PF00990">
    <property type="entry name" value="GGDEF"/>
    <property type="match status" value="1"/>
</dbReference>
<dbReference type="InterPro" id="IPR050469">
    <property type="entry name" value="Diguanylate_Cyclase"/>
</dbReference>
<comment type="catalytic activity">
    <reaction evidence="2">
        <text>2 GTP = 3',3'-c-di-GMP + 2 diphosphate</text>
        <dbReference type="Rhea" id="RHEA:24898"/>
        <dbReference type="ChEBI" id="CHEBI:33019"/>
        <dbReference type="ChEBI" id="CHEBI:37565"/>
        <dbReference type="ChEBI" id="CHEBI:58805"/>
        <dbReference type="EC" id="2.7.7.65"/>
    </reaction>
</comment>
<dbReference type="CDD" id="cd01949">
    <property type="entry name" value="GGDEF"/>
    <property type="match status" value="1"/>
</dbReference>
<dbReference type="InterPro" id="IPR043128">
    <property type="entry name" value="Rev_trsase/Diguanyl_cyclase"/>
</dbReference>
<dbReference type="GO" id="GO:0052621">
    <property type="term" value="F:diguanylate cyclase activity"/>
    <property type="evidence" value="ECO:0007669"/>
    <property type="project" value="UniProtKB-EC"/>
</dbReference>
<dbReference type="PANTHER" id="PTHR45138:SF9">
    <property type="entry name" value="DIGUANYLATE CYCLASE DGCM-RELATED"/>
    <property type="match status" value="1"/>
</dbReference>
<evidence type="ECO:0000313" key="6">
    <source>
        <dbReference type="Proteomes" id="UP001201217"/>
    </source>
</evidence>
<dbReference type="SUPFAM" id="SSF55073">
    <property type="entry name" value="Nucleotide cyclase"/>
    <property type="match status" value="1"/>
</dbReference>
<gene>
    <name evidence="5" type="ORF">L1I42_09430</name>
</gene>
<reference evidence="5 6" key="1">
    <citation type="submission" date="2022-01" db="EMBL/GenBank/DDBJ databases">
        <title>Maritalea mediterranea sp. nov., isolated from marine plastic residues from the Malva-rosa beach (Valencia, Spain).</title>
        <authorList>
            <person name="Vidal-Verdu A."/>
            <person name="Molina-Menor E."/>
            <person name="Pascual J."/>
            <person name="Pereto J."/>
            <person name="Porcar M."/>
        </authorList>
    </citation>
    <scope>NUCLEOTIDE SEQUENCE [LARGE SCALE GENOMIC DNA]</scope>
    <source>
        <strain evidence="5 6">P4.10X</strain>
    </source>
</reference>
<protein>
    <recommendedName>
        <fullName evidence="1">diguanylate cyclase</fullName>
        <ecNumber evidence="1">2.7.7.65</ecNumber>
    </recommendedName>
</protein>
<proteinExistence type="predicted"/>
<evidence type="ECO:0000313" key="5">
    <source>
        <dbReference type="EMBL" id="MCF4098707.1"/>
    </source>
</evidence>
<accession>A0ABS9E926</accession>
<name>A0ABS9E926_9HYPH</name>
<dbReference type="Gene3D" id="1.25.40.10">
    <property type="entry name" value="Tetratricopeptide repeat domain"/>
    <property type="match status" value="2"/>
</dbReference>
<dbReference type="Gene3D" id="3.30.70.270">
    <property type="match status" value="1"/>
</dbReference>
<dbReference type="InterPro" id="IPR029787">
    <property type="entry name" value="Nucleotide_cyclase"/>
</dbReference>
<dbReference type="PROSITE" id="PS50887">
    <property type="entry name" value="GGDEF"/>
    <property type="match status" value="1"/>
</dbReference>
<dbReference type="EMBL" id="JAKGTI010000002">
    <property type="protein sequence ID" value="MCF4098707.1"/>
    <property type="molecule type" value="Genomic_DNA"/>
</dbReference>
<dbReference type="PANTHER" id="PTHR45138">
    <property type="entry name" value="REGULATORY COMPONENTS OF SENSORY TRANSDUCTION SYSTEM"/>
    <property type="match status" value="1"/>
</dbReference>
<evidence type="ECO:0000256" key="1">
    <source>
        <dbReference type="ARBA" id="ARBA00012528"/>
    </source>
</evidence>
<comment type="caution">
    <text evidence="5">The sequence shown here is derived from an EMBL/GenBank/DDBJ whole genome shotgun (WGS) entry which is preliminary data.</text>
</comment>
<keyword evidence="6" id="KW-1185">Reference proteome</keyword>
<sequence length="548" mass="61145">MNAKNSTQIEIDTILSQALELGQTGDFRQALSLSERAFALAADGAHEDAFCDAGIQCGAALGWLGRSEEAIEYVQRILQRVVKRNDQVREARARAVYANILLEVGLDTECYEEASRAASMATSPEQADVLLKAMDLQALVMIFADDFRSAAPLLDEAVMIADQHGFDRVSAMLLMHIGLLNTRIAEGKLEEGDQKSHDEYLEIALHQTEQAIQMARESGNRRIELVGSANLAEFMSDFGRFDEALAWLENWQKMQDIATPGNWVHYYYTLCDFELERGNIDAALKAGHQAIDAAKNISSADNYANAVRRLGRAYEVAGDYKSALEMHKLFHNEFRRRTAEKGRWKGKVDELNQEMERVKALLQDASSDMERLKEEALTDPLTGLANRRAFDQHMEQLYLQCGHKYAIAVLDLDHFKAVNDAFSHVLGDKVLRKVADQLTNGCRGTDLICRIGGEEFALIFSGSTPKQIHQVCERLRTSIEMYNWTTLAEGLEMTASIGVAHATPGHTPAEVFAKADNRLFYAKAKGRNRVVTGISTFEQDESKLASVK</sequence>
<dbReference type="EC" id="2.7.7.65" evidence="1"/>
<evidence type="ECO:0000256" key="3">
    <source>
        <dbReference type="SAM" id="Coils"/>
    </source>
</evidence>
<dbReference type="InterPro" id="IPR011990">
    <property type="entry name" value="TPR-like_helical_dom_sf"/>
</dbReference>
<evidence type="ECO:0000259" key="4">
    <source>
        <dbReference type="PROSITE" id="PS50887"/>
    </source>
</evidence>
<evidence type="ECO:0000256" key="2">
    <source>
        <dbReference type="ARBA" id="ARBA00034247"/>
    </source>
</evidence>
<dbReference type="SUPFAM" id="SSF48452">
    <property type="entry name" value="TPR-like"/>
    <property type="match status" value="2"/>
</dbReference>
<organism evidence="5 6">
    <name type="scientific">Maritalea mediterranea</name>
    <dbReference type="NCBI Taxonomy" id="2909667"/>
    <lineage>
        <taxon>Bacteria</taxon>
        <taxon>Pseudomonadati</taxon>
        <taxon>Pseudomonadota</taxon>
        <taxon>Alphaproteobacteria</taxon>
        <taxon>Hyphomicrobiales</taxon>
        <taxon>Devosiaceae</taxon>
        <taxon>Maritalea</taxon>
    </lineage>
</organism>
<dbReference type="InterPro" id="IPR000160">
    <property type="entry name" value="GGDEF_dom"/>
</dbReference>
<keyword evidence="5" id="KW-0808">Transferase</keyword>
<dbReference type="Proteomes" id="UP001201217">
    <property type="component" value="Unassembled WGS sequence"/>
</dbReference>